<keyword evidence="4 7" id="KW-0812">Transmembrane</keyword>
<feature type="transmembrane region" description="Helical" evidence="7">
    <location>
        <begin position="21"/>
        <end position="47"/>
    </location>
</feature>
<dbReference type="Pfam" id="PF07690">
    <property type="entry name" value="MFS_1"/>
    <property type="match status" value="1"/>
</dbReference>
<keyword evidence="10" id="KW-1185">Reference proteome</keyword>
<proteinExistence type="predicted"/>
<feature type="transmembrane region" description="Helical" evidence="7">
    <location>
        <begin position="277"/>
        <end position="295"/>
    </location>
</feature>
<evidence type="ECO:0000259" key="8">
    <source>
        <dbReference type="PROSITE" id="PS50850"/>
    </source>
</evidence>
<dbReference type="RefSeq" id="WP_172190985.1">
    <property type="nucleotide sequence ID" value="NZ_CAWPPK010000020.1"/>
</dbReference>
<feature type="transmembrane region" description="Helical" evidence="7">
    <location>
        <begin position="241"/>
        <end position="265"/>
    </location>
</feature>
<keyword evidence="2" id="KW-0813">Transport</keyword>
<evidence type="ECO:0000256" key="7">
    <source>
        <dbReference type="SAM" id="Phobius"/>
    </source>
</evidence>
<dbReference type="Gene3D" id="1.20.1250.20">
    <property type="entry name" value="MFS general substrate transporter like domains"/>
    <property type="match status" value="2"/>
</dbReference>
<evidence type="ECO:0000256" key="5">
    <source>
        <dbReference type="ARBA" id="ARBA00022989"/>
    </source>
</evidence>
<keyword evidence="3" id="KW-1003">Cell membrane</keyword>
<feature type="transmembrane region" description="Helical" evidence="7">
    <location>
        <begin position="67"/>
        <end position="89"/>
    </location>
</feature>
<evidence type="ECO:0000313" key="9">
    <source>
        <dbReference type="EMBL" id="NQE37161.1"/>
    </source>
</evidence>
<evidence type="ECO:0000256" key="4">
    <source>
        <dbReference type="ARBA" id="ARBA00022692"/>
    </source>
</evidence>
<dbReference type="Proteomes" id="UP000702425">
    <property type="component" value="Unassembled WGS sequence"/>
</dbReference>
<feature type="transmembrane region" description="Helical" evidence="7">
    <location>
        <begin position="193"/>
        <end position="211"/>
    </location>
</feature>
<feature type="transmembrane region" description="Helical" evidence="7">
    <location>
        <begin position="400"/>
        <end position="421"/>
    </location>
</feature>
<feature type="transmembrane region" description="Helical" evidence="7">
    <location>
        <begin position="330"/>
        <end position="353"/>
    </location>
</feature>
<dbReference type="EMBL" id="SRRZ01000116">
    <property type="protein sequence ID" value="NQE37161.1"/>
    <property type="molecule type" value="Genomic_DNA"/>
</dbReference>
<evidence type="ECO:0000256" key="6">
    <source>
        <dbReference type="ARBA" id="ARBA00023136"/>
    </source>
</evidence>
<dbReference type="CDD" id="cd06173">
    <property type="entry name" value="MFS_MefA_like"/>
    <property type="match status" value="1"/>
</dbReference>
<feature type="domain" description="Major facilitator superfamily (MFS) profile" evidence="8">
    <location>
        <begin position="240"/>
        <end position="432"/>
    </location>
</feature>
<sequence length="432" mass="46601">MHPASPPPDRSGLDALLRNRPFLALWTGQLLAQVADKIFYVLLIILLKTGDYRPWPVSWQHSENSMLSAVMIAYTLPAIVFGSAAGIVVDRFSKKQMLIGCNVIRAVLILALPFLPKAFAVLLAMTFLISTVTQFFAPAEQAAIPLAVGREGLMSANALFASSTMGGIIVGMTIGEPLFSWVKHSFGSASQEFLLGGLYLISAGLIYAMRIKESHFGSSGKNVHPWQDLKEGLRYLKHNHLVSNAMVQLTILYSVFAALQVLAIALSGKIGLKETQFGFLLAAAGVGMVFGAAFLGHWGGRFHHKPLPLMGFLMMGFVLAMFAFTRQLWLGFALSALFGFGASLINGPMQALIQEKTPESMRGKVFGLENNAINIALSLPLALTGPLTDAVSKAVGSDDLGLRIVLLSLGFLVSVMGMAAWKHTRKVLQDAL</sequence>
<evidence type="ECO:0000256" key="1">
    <source>
        <dbReference type="ARBA" id="ARBA00004651"/>
    </source>
</evidence>
<dbReference type="InterPro" id="IPR020846">
    <property type="entry name" value="MFS_dom"/>
</dbReference>
<name>A0ABX2D3M6_9CYAN</name>
<dbReference type="PANTHER" id="PTHR43266:SF2">
    <property type="entry name" value="MAJOR FACILITATOR SUPERFAMILY (MFS) PROFILE DOMAIN-CONTAINING PROTEIN"/>
    <property type="match status" value="1"/>
</dbReference>
<feature type="transmembrane region" description="Helical" evidence="7">
    <location>
        <begin position="307"/>
        <end position="324"/>
    </location>
</feature>
<reference evidence="9 10" key="1">
    <citation type="journal article" date="2020" name="Sci. Rep.">
        <title>A novel cyanobacterial geosmin producer, revising GeoA distribution and dispersion patterns in Bacteria.</title>
        <authorList>
            <person name="Churro C."/>
            <person name="Semedo-Aguiar A.P."/>
            <person name="Silva A.D."/>
            <person name="Pereira-Leal J.B."/>
            <person name="Leite R.B."/>
        </authorList>
    </citation>
    <scope>NUCLEOTIDE SEQUENCE [LARGE SCALE GENOMIC DNA]</scope>
    <source>
        <strain evidence="9 10">IPMA8</strain>
    </source>
</reference>
<evidence type="ECO:0000313" key="10">
    <source>
        <dbReference type="Proteomes" id="UP000702425"/>
    </source>
</evidence>
<feature type="transmembrane region" description="Helical" evidence="7">
    <location>
        <begin position="365"/>
        <end position="388"/>
    </location>
</feature>
<evidence type="ECO:0000256" key="3">
    <source>
        <dbReference type="ARBA" id="ARBA00022475"/>
    </source>
</evidence>
<comment type="caution">
    <text evidence="9">The sequence shown here is derived from an EMBL/GenBank/DDBJ whole genome shotgun (WGS) entry which is preliminary data.</text>
</comment>
<evidence type="ECO:0000256" key="2">
    <source>
        <dbReference type="ARBA" id="ARBA00022448"/>
    </source>
</evidence>
<organism evidence="9 10">
    <name type="scientific">Microcoleus asticus IPMA8</name>
    <dbReference type="NCBI Taxonomy" id="2563858"/>
    <lineage>
        <taxon>Bacteria</taxon>
        <taxon>Bacillati</taxon>
        <taxon>Cyanobacteriota</taxon>
        <taxon>Cyanophyceae</taxon>
        <taxon>Oscillatoriophycideae</taxon>
        <taxon>Oscillatoriales</taxon>
        <taxon>Microcoleaceae</taxon>
        <taxon>Microcoleus</taxon>
        <taxon>Microcoleus asticus</taxon>
    </lineage>
</organism>
<feature type="transmembrane region" description="Helical" evidence="7">
    <location>
        <begin position="158"/>
        <end position="181"/>
    </location>
</feature>
<keyword evidence="6 7" id="KW-0472">Membrane</keyword>
<keyword evidence="5 7" id="KW-1133">Transmembrane helix</keyword>
<dbReference type="SUPFAM" id="SSF103473">
    <property type="entry name" value="MFS general substrate transporter"/>
    <property type="match status" value="1"/>
</dbReference>
<protein>
    <submittedName>
        <fullName evidence="9">Bacilysin exporter BacE</fullName>
    </submittedName>
</protein>
<accession>A0ABX2D3M6</accession>
<dbReference type="InterPro" id="IPR036259">
    <property type="entry name" value="MFS_trans_sf"/>
</dbReference>
<dbReference type="PROSITE" id="PS50850">
    <property type="entry name" value="MFS"/>
    <property type="match status" value="1"/>
</dbReference>
<dbReference type="PANTHER" id="PTHR43266">
    <property type="entry name" value="MACROLIDE-EFFLUX PROTEIN"/>
    <property type="match status" value="1"/>
</dbReference>
<gene>
    <name evidence="9" type="primary">bacE</name>
    <name evidence="9" type="ORF">E5S67_04929</name>
</gene>
<feature type="transmembrane region" description="Helical" evidence="7">
    <location>
        <begin position="118"/>
        <end position="137"/>
    </location>
</feature>
<comment type="subcellular location">
    <subcellularLocation>
        <location evidence="1">Cell membrane</location>
        <topology evidence="1">Multi-pass membrane protein</topology>
    </subcellularLocation>
</comment>
<dbReference type="InterPro" id="IPR011701">
    <property type="entry name" value="MFS"/>
</dbReference>